<sequence>MFHYYYYPKIERSLKMVGFWNAFCFYAFNCCVFFQNYTTKHLN</sequence>
<keyword evidence="1" id="KW-0812">Transmembrane</keyword>
<feature type="transmembrane region" description="Helical" evidence="1">
    <location>
        <begin position="20"/>
        <end position="38"/>
    </location>
</feature>
<keyword evidence="1" id="KW-1133">Transmembrane helix</keyword>
<gene>
    <name evidence="2" type="ORF">HPHPH1_0134</name>
</gene>
<evidence type="ECO:0000313" key="2">
    <source>
        <dbReference type="EMBL" id="EMR59367.1"/>
    </source>
</evidence>
<evidence type="ECO:0000256" key="1">
    <source>
        <dbReference type="SAM" id="Phobius"/>
    </source>
</evidence>
<protein>
    <submittedName>
        <fullName evidence="2">Uncharacterized protein</fullName>
    </submittedName>
</protein>
<organism evidence="2 3">
    <name type="scientific">Helicobacter pylori Hp H-1</name>
    <dbReference type="NCBI Taxonomy" id="992058"/>
    <lineage>
        <taxon>Bacteria</taxon>
        <taxon>Pseudomonadati</taxon>
        <taxon>Campylobacterota</taxon>
        <taxon>Epsilonproteobacteria</taxon>
        <taxon>Campylobacterales</taxon>
        <taxon>Helicobacteraceae</taxon>
        <taxon>Helicobacter</taxon>
    </lineage>
</organism>
<dbReference type="EMBL" id="AOTX01000007">
    <property type="protein sequence ID" value="EMR59367.1"/>
    <property type="molecule type" value="Genomic_DNA"/>
</dbReference>
<comment type="caution">
    <text evidence="2">The sequence shown here is derived from an EMBL/GenBank/DDBJ whole genome shotgun (WGS) entry which is preliminary data.</text>
</comment>
<reference evidence="2 3" key="1">
    <citation type="submission" date="2013-02" db="EMBL/GenBank/DDBJ databases">
        <title>Comparitive Sequence Analysis of H. pylori Isolates.</title>
        <authorList>
            <person name="Blanchard T.G."/>
            <person name="Czinn S.J."/>
            <person name="McCracken C.M."/>
            <person name="Abolude K.A."/>
            <person name="Shefchek K.S."/>
            <person name="Maroo A.M."/>
            <person name="Santana-Cruz I.S."/>
            <person name="Tallon L.J."/>
            <person name="Ficke F.W.F."/>
        </authorList>
    </citation>
    <scope>NUCLEOTIDE SEQUENCE [LARGE SCALE GENOMIC DNA]</scope>
    <source>
        <strain evidence="2 3">Hp H-1</strain>
    </source>
</reference>
<accession>M7S5A8</accession>
<evidence type="ECO:0000313" key="3">
    <source>
        <dbReference type="Proteomes" id="UP000011947"/>
    </source>
</evidence>
<proteinExistence type="predicted"/>
<name>M7S5A8_HELPX</name>
<keyword evidence="1" id="KW-0472">Membrane</keyword>
<dbReference type="Proteomes" id="UP000011947">
    <property type="component" value="Unassembled WGS sequence"/>
</dbReference>
<dbReference type="AlphaFoldDB" id="M7S5A8"/>